<evidence type="ECO:0000259" key="8">
    <source>
        <dbReference type="PROSITE" id="PS50158"/>
    </source>
</evidence>
<accession>A0A6J1PE19</accession>
<dbReference type="Proteomes" id="UP000504618">
    <property type="component" value="Unplaced"/>
</dbReference>
<feature type="region of interest" description="Disordered" evidence="7">
    <location>
        <begin position="141"/>
        <end position="179"/>
    </location>
</feature>
<dbReference type="PANTHER" id="PTHR37984:SF5">
    <property type="entry name" value="PROTEIN NYNRIN-LIKE"/>
    <property type="match status" value="1"/>
</dbReference>
<dbReference type="InterPro" id="IPR050951">
    <property type="entry name" value="Retrovirus_Pol_polyprotein"/>
</dbReference>
<dbReference type="InterPro" id="IPR001878">
    <property type="entry name" value="Znf_CCHC"/>
</dbReference>
<dbReference type="GO" id="GO:0016779">
    <property type="term" value="F:nucleotidyltransferase activity"/>
    <property type="evidence" value="ECO:0007669"/>
    <property type="project" value="UniProtKB-KW"/>
</dbReference>
<evidence type="ECO:0000256" key="5">
    <source>
        <dbReference type="ARBA" id="ARBA00022801"/>
    </source>
</evidence>
<dbReference type="AlphaFoldDB" id="A0A6J1PE19"/>
<dbReference type="InterPro" id="IPR043502">
    <property type="entry name" value="DNA/RNA_pol_sf"/>
</dbReference>
<sequence>MCRCHQEGTIYLGPETYNLLCDKLAPVEPTTKTYEELVAIMKNHFNPEPLEIAENFRFLQRRQGEGETAQEYMAALQKPALHCKFGDYLRTALRNQFVFGLRSERIQGRLLECRDLTVDKAVEIAVGMEVSARDAAQLQKSNAASVNSVNTNKKQSKVKFPNKNRKTQVDTKENKSQSNNKTCYRCGSDKHLANNCDKKEVICNYCQVKGHLKKVCMKAKKDGNQTNQIEVICLADTEHATFREKFMVNVEVNKVNIQFEVDSGAAVSLIGKEQFVKFFKDVQIHSTTLRLVTYCGTELEMLEVSNVSVCYKGITNNLEMYVVKGKRKPLLGREWIRQLNVDLGEIAQVDTDDVQALLKKYSRIFQDNIEKITGIQAKLKLREGTTPVFAKSRKIAHALLPKVKEEIDKLVKEGVLRKVQHSDWATPIVPFLVVDQHPLPTTDEMFSSLNGGTEFSKLDLREAYLQLEVSEDSRKCLVLNTPFGLYESCRLMYGVASAPAVWQREIENLLQGIEGVGVFLDDIRITAPNRKVHLQGLRRY</sequence>
<keyword evidence="2" id="KW-0548">Nucleotidyltransferase</keyword>
<feature type="domain" description="CCHC-type" evidence="8">
    <location>
        <begin position="183"/>
        <end position="198"/>
    </location>
</feature>
<dbReference type="InterPro" id="IPR021109">
    <property type="entry name" value="Peptidase_aspartic_dom_sf"/>
</dbReference>
<organism evidence="9 10">
    <name type="scientific">Temnothorax curvispinosus</name>
    <dbReference type="NCBI Taxonomy" id="300111"/>
    <lineage>
        <taxon>Eukaryota</taxon>
        <taxon>Metazoa</taxon>
        <taxon>Ecdysozoa</taxon>
        <taxon>Arthropoda</taxon>
        <taxon>Hexapoda</taxon>
        <taxon>Insecta</taxon>
        <taxon>Pterygota</taxon>
        <taxon>Neoptera</taxon>
        <taxon>Endopterygota</taxon>
        <taxon>Hymenoptera</taxon>
        <taxon>Apocrita</taxon>
        <taxon>Aculeata</taxon>
        <taxon>Formicoidea</taxon>
        <taxon>Formicidae</taxon>
        <taxon>Myrmicinae</taxon>
        <taxon>Temnothorax</taxon>
    </lineage>
</organism>
<evidence type="ECO:0000256" key="2">
    <source>
        <dbReference type="ARBA" id="ARBA00022695"/>
    </source>
</evidence>
<dbReference type="PANTHER" id="PTHR37984">
    <property type="entry name" value="PROTEIN CBG26694"/>
    <property type="match status" value="1"/>
</dbReference>
<protein>
    <submittedName>
        <fullName evidence="10">Uncharacterized protein K02A2.6-like</fullName>
    </submittedName>
</protein>
<dbReference type="Pfam" id="PF00077">
    <property type="entry name" value="RVP"/>
    <property type="match status" value="1"/>
</dbReference>
<dbReference type="GO" id="GO:0004519">
    <property type="term" value="F:endonuclease activity"/>
    <property type="evidence" value="ECO:0007669"/>
    <property type="project" value="UniProtKB-KW"/>
</dbReference>
<dbReference type="Pfam" id="PF00078">
    <property type="entry name" value="RVT_1"/>
    <property type="match status" value="1"/>
</dbReference>
<evidence type="ECO:0000256" key="7">
    <source>
        <dbReference type="SAM" id="MobiDB-lite"/>
    </source>
</evidence>
<dbReference type="OrthoDB" id="7611399at2759"/>
<keyword evidence="4" id="KW-0255">Endonuclease</keyword>
<dbReference type="Gene3D" id="4.10.60.10">
    <property type="entry name" value="Zinc finger, CCHC-type"/>
    <property type="match status" value="1"/>
</dbReference>
<keyword evidence="5" id="KW-0378">Hydrolase</keyword>
<dbReference type="SUPFAM" id="SSF56672">
    <property type="entry name" value="DNA/RNA polymerases"/>
    <property type="match status" value="1"/>
</dbReference>
<dbReference type="Gene3D" id="3.30.70.270">
    <property type="match status" value="1"/>
</dbReference>
<dbReference type="Gene3D" id="3.10.10.10">
    <property type="entry name" value="HIV Type 1 Reverse Transcriptase, subunit A, domain 1"/>
    <property type="match status" value="1"/>
</dbReference>
<dbReference type="InterPro" id="IPR018061">
    <property type="entry name" value="Retropepsins"/>
</dbReference>
<dbReference type="PROSITE" id="PS50158">
    <property type="entry name" value="ZF_CCHC"/>
    <property type="match status" value="1"/>
</dbReference>
<dbReference type="InterPro" id="IPR043128">
    <property type="entry name" value="Rev_trsase/Diguanyl_cyclase"/>
</dbReference>
<name>A0A6J1PE19_9HYME</name>
<keyword evidence="6" id="KW-0863">Zinc-finger</keyword>
<dbReference type="GO" id="GO:0008270">
    <property type="term" value="F:zinc ion binding"/>
    <property type="evidence" value="ECO:0007669"/>
    <property type="project" value="UniProtKB-KW"/>
</dbReference>
<evidence type="ECO:0000256" key="6">
    <source>
        <dbReference type="PROSITE-ProRule" id="PRU00047"/>
    </source>
</evidence>
<keyword evidence="9" id="KW-1185">Reference proteome</keyword>
<dbReference type="SMART" id="SM00343">
    <property type="entry name" value="ZnF_C2HC"/>
    <property type="match status" value="2"/>
</dbReference>
<keyword evidence="6" id="KW-0862">Zinc</keyword>
<dbReference type="CDD" id="cd01647">
    <property type="entry name" value="RT_LTR"/>
    <property type="match status" value="1"/>
</dbReference>
<dbReference type="SUPFAM" id="SSF57756">
    <property type="entry name" value="Retrovirus zinc finger-like domains"/>
    <property type="match status" value="1"/>
</dbReference>
<reference evidence="10" key="1">
    <citation type="submission" date="2025-08" db="UniProtKB">
        <authorList>
            <consortium name="RefSeq"/>
        </authorList>
    </citation>
    <scope>IDENTIFICATION</scope>
    <source>
        <tissue evidence="10">Whole body</tissue>
    </source>
</reference>
<dbReference type="GO" id="GO:0071897">
    <property type="term" value="P:DNA biosynthetic process"/>
    <property type="evidence" value="ECO:0007669"/>
    <property type="project" value="UniProtKB-ARBA"/>
</dbReference>
<feature type="compositionally biased region" description="Low complexity" evidence="7">
    <location>
        <begin position="141"/>
        <end position="150"/>
    </location>
</feature>
<evidence type="ECO:0000256" key="1">
    <source>
        <dbReference type="ARBA" id="ARBA00022679"/>
    </source>
</evidence>
<evidence type="ECO:0000256" key="4">
    <source>
        <dbReference type="ARBA" id="ARBA00022759"/>
    </source>
</evidence>
<keyword evidence="1" id="KW-0808">Transferase</keyword>
<dbReference type="InterPro" id="IPR000477">
    <property type="entry name" value="RT_dom"/>
</dbReference>
<proteinExistence type="predicted"/>
<dbReference type="InterPro" id="IPR036875">
    <property type="entry name" value="Znf_CCHC_sf"/>
</dbReference>
<gene>
    <name evidence="10" type="primary">LOC112451941</name>
</gene>
<dbReference type="SUPFAM" id="SSF50630">
    <property type="entry name" value="Acid proteases"/>
    <property type="match status" value="1"/>
</dbReference>
<dbReference type="GO" id="GO:0003676">
    <property type="term" value="F:nucleic acid binding"/>
    <property type="evidence" value="ECO:0007669"/>
    <property type="project" value="InterPro"/>
</dbReference>
<keyword evidence="6" id="KW-0479">Metal-binding</keyword>
<feature type="compositionally biased region" description="Basic residues" evidence="7">
    <location>
        <begin position="154"/>
        <end position="166"/>
    </location>
</feature>
<evidence type="ECO:0000256" key="3">
    <source>
        <dbReference type="ARBA" id="ARBA00022722"/>
    </source>
</evidence>
<evidence type="ECO:0000313" key="9">
    <source>
        <dbReference type="Proteomes" id="UP000504618"/>
    </source>
</evidence>
<keyword evidence="3" id="KW-0540">Nuclease</keyword>
<dbReference type="GeneID" id="112451941"/>
<dbReference type="RefSeq" id="XP_024867641.1">
    <property type="nucleotide sequence ID" value="XM_025011873.1"/>
</dbReference>
<dbReference type="Gene3D" id="2.40.70.10">
    <property type="entry name" value="Acid Proteases"/>
    <property type="match status" value="1"/>
</dbReference>
<dbReference type="GO" id="GO:0016787">
    <property type="term" value="F:hydrolase activity"/>
    <property type="evidence" value="ECO:0007669"/>
    <property type="project" value="UniProtKB-KW"/>
</dbReference>
<evidence type="ECO:0000313" key="10">
    <source>
        <dbReference type="RefSeq" id="XP_024867641.1"/>
    </source>
</evidence>